<evidence type="ECO:0000313" key="8">
    <source>
        <dbReference type="Proteomes" id="UP001500928"/>
    </source>
</evidence>
<evidence type="ECO:0000256" key="1">
    <source>
        <dbReference type="ARBA" id="ARBA00004651"/>
    </source>
</evidence>
<feature type="transmembrane region" description="Helical" evidence="6">
    <location>
        <begin position="107"/>
        <end position="126"/>
    </location>
</feature>
<feature type="transmembrane region" description="Helical" evidence="6">
    <location>
        <begin position="40"/>
        <end position="68"/>
    </location>
</feature>
<organism evidence="7 8">
    <name type="scientific">Actinomycetospora chlora</name>
    <dbReference type="NCBI Taxonomy" id="663608"/>
    <lineage>
        <taxon>Bacteria</taxon>
        <taxon>Bacillati</taxon>
        <taxon>Actinomycetota</taxon>
        <taxon>Actinomycetes</taxon>
        <taxon>Pseudonocardiales</taxon>
        <taxon>Pseudonocardiaceae</taxon>
        <taxon>Actinomycetospora</taxon>
    </lineage>
</organism>
<comment type="subcellular location">
    <subcellularLocation>
        <location evidence="1">Cell membrane</location>
        <topology evidence="1">Multi-pass membrane protein</topology>
    </subcellularLocation>
</comment>
<dbReference type="EMBL" id="BAABHO010000030">
    <property type="protein sequence ID" value="GAA4797355.1"/>
    <property type="molecule type" value="Genomic_DNA"/>
</dbReference>
<keyword evidence="4 6" id="KW-1133">Transmembrane helix</keyword>
<protein>
    <submittedName>
        <fullName evidence="7">Inner membrane protein YhjD</fullName>
    </submittedName>
</protein>
<comment type="caution">
    <text evidence="7">The sequence shown here is derived from an EMBL/GenBank/DDBJ whole genome shotgun (WGS) entry which is preliminary data.</text>
</comment>
<evidence type="ECO:0000256" key="2">
    <source>
        <dbReference type="ARBA" id="ARBA00022475"/>
    </source>
</evidence>
<keyword evidence="5 6" id="KW-0472">Membrane</keyword>
<evidence type="ECO:0000256" key="3">
    <source>
        <dbReference type="ARBA" id="ARBA00022692"/>
    </source>
</evidence>
<dbReference type="Proteomes" id="UP001500928">
    <property type="component" value="Unassembled WGS sequence"/>
</dbReference>
<evidence type="ECO:0000256" key="6">
    <source>
        <dbReference type="SAM" id="Phobius"/>
    </source>
</evidence>
<evidence type="ECO:0000256" key="4">
    <source>
        <dbReference type="ARBA" id="ARBA00022989"/>
    </source>
</evidence>
<dbReference type="InterPro" id="IPR017039">
    <property type="entry name" value="Virul_fac_BrkB"/>
</dbReference>
<feature type="transmembrane region" description="Helical" evidence="6">
    <location>
        <begin position="227"/>
        <end position="251"/>
    </location>
</feature>
<gene>
    <name evidence="7" type="primary">yhjD_2</name>
    <name evidence="7" type="ORF">GCM10023200_36970</name>
</gene>
<feature type="transmembrane region" description="Helical" evidence="6">
    <location>
        <begin position="192"/>
        <end position="215"/>
    </location>
</feature>
<name>A0ABP9BM22_9PSEU</name>
<keyword evidence="8" id="KW-1185">Reference proteome</keyword>
<keyword evidence="2" id="KW-1003">Cell membrane</keyword>
<sequence length="349" mass="36097">MADAAPAEPGRLEVLRARHPWLDHLVRAGSRYVERHGDHYAAAVTYFSVLALVPVLMIAFASAGYVLAGDPQLLAELQEAITGTVPPSLAPMVSSIITTAIDQRDAVGVLGLVVGLIAGLGWTANLREALSEQWAQRAEAHSLVRRYAADLLAMIGLGAALLLSFGVTAVGTAMSGTVIELPGLDRAWLTRFLVGLAGVAVTLLANWIVLVWVVARLPREPVTARSAVRAAALGAVALVALQQVVAVYLAQVTTSPAGVAFGPVLGLLVFTNVVARLVLFVTAWAATLHENAPEPVAEPAPVVVRPAITTRRPPSPGLVAALVGAAAALGAAAGATVRRRRTVPPGSAS</sequence>
<dbReference type="PANTHER" id="PTHR30213:SF1">
    <property type="entry name" value="INNER MEMBRANE PROTEIN YHJD"/>
    <property type="match status" value="1"/>
</dbReference>
<keyword evidence="3 6" id="KW-0812">Transmembrane</keyword>
<reference evidence="8" key="1">
    <citation type="journal article" date="2019" name="Int. J. Syst. Evol. Microbiol.">
        <title>The Global Catalogue of Microorganisms (GCM) 10K type strain sequencing project: providing services to taxonomists for standard genome sequencing and annotation.</title>
        <authorList>
            <consortium name="The Broad Institute Genomics Platform"/>
            <consortium name="The Broad Institute Genome Sequencing Center for Infectious Disease"/>
            <person name="Wu L."/>
            <person name="Ma J."/>
        </authorList>
    </citation>
    <scope>NUCLEOTIDE SEQUENCE [LARGE SCALE GENOMIC DNA]</scope>
    <source>
        <strain evidence="8">JCM 17979</strain>
    </source>
</reference>
<feature type="transmembrane region" description="Helical" evidence="6">
    <location>
        <begin position="318"/>
        <end position="337"/>
    </location>
</feature>
<feature type="transmembrane region" description="Helical" evidence="6">
    <location>
        <begin position="257"/>
        <end position="279"/>
    </location>
</feature>
<dbReference type="PANTHER" id="PTHR30213">
    <property type="entry name" value="INNER MEMBRANE PROTEIN YHJD"/>
    <property type="match status" value="1"/>
</dbReference>
<feature type="transmembrane region" description="Helical" evidence="6">
    <location>
        <begin position="147"/>
        <end position="172"/>
    </location>
</feature>
<evidence type="ECO:0000256" key="5">
    <source>
        <dbReference type="ARBA" id="ARBA00023136"/>
    </source>
</evidence>
<evidence type="ECO:0000313" key="7">
    <source>
        <dbReference type="EMBL" id="GAA4797355.1"/>
    </source>
</evidence>
<accession>A0ABP9BM22</accession>
<dbReference type="Pfam" id="PF03631">
    <property type="entry name" value="Virul_fac_BrkB"/>
    <property type="match status" value="1"/>
</dbReference>
<proteinExistence type="predicted"/>